<dbReference type="Gene3D" id="3.40.50.1980">
    <property type="entry name" value="Nitrogenase molybdenum iron protein domain"/>
    <property type="match status" value="2"/>
</dbReference>
<dbReference type="PROSITE" id="PS50983">
    <property type="entry name" value="FE_B12_PBP"/>
    <property type="match status" value="1"/>
</dbReference>
<accession>A0A6H2H827</accession>
<dbReference type="InterPro" id="IPR002491">
    <property type="entry name" value="ABC_transptr_periplasmic_BD"/>
</dbReference>
<dbReference type="PANTHER" id="PTHR30535">
    <property type="entry name" value="VITAMIN B12-BINDING PROTEIN"/>
    <property type="match status" value="1"/>
</dbReference>
<dbReference type="InterPro" id="IPR050902">
    <property type="entry name" value="ABC_Transporter_SBP"/>
</dbReference>
<evidence type="ECO:0000313" key="2">
    <source>
        <dbReference type="EMBL" id="QJC56015.1"/>
    </source>
</evidence>
<dbReference type="AlphaFoldDB" id="A0A6H2H827"/>
<dbReference type="EMBL" id="CP051461">
    <property type="protein sequence ID" value="QJC56015.1"/>
    <property type="molecule type" value="Genomic_DNA"/>
</dbReference>
<dbReference type="Pfam" id="PF01497">
    <property type="entry name" value="Peripla_BP_2"/>
    <property type="match status" value="1"/>
</dbReference>
<gene>
    <name evidence="2" type="primary">btuF_1</name>
    <name evidence="2" type="ORF">HC248_01299</name>
</gene>
<feature type="domain" description="Fe/B12 periplasmic-binding" evidence="1">
    <location>
        <begin position="35"/>
        <end position="290"/>
    </location>
</feature>
<dbReference type="SUPFAM" id="SSF53807">
    <property type="entry name" value="Helical backbone' metal receptor"/>
    <property type="match status" value="1"/>
</dbReference>
<sequence>MTAPVLDSTISTIENLASIDWRNPRIDGQVLGPQRIVCLTEEPTEWLYMLGEEHRIVGISGYTVRPPRARAEKPKVSAFLSAKIDKIVALKPDCVIGFSDLQADIAAQLIKHGIQVCIFNQRSVAEIFSMLYQLAAMVGKVQRGLELITQMQSRLLEIECAAKSLKRRPRVFFEEWYEPHISAIAWVSELIGIAGGDDCFPELACQAMGKGRIIADGDEIVRRNPEIIFGSWCGKKFRPDQVLARAGWQDVAALKSAHVFEIKSAEILQPGPAALIDGVEQIHRIIMRWSQSYES</sequence>
<dbReference type="GO" id="GO:0071281">
    <property type="term" value="P:cellular response to iron ion"/>
    <property type="evidence" value="ECO:0007669"/>
    <property type="project" value="TreeGrafter"/>
</dbReference>
<dbReference type="KEGG" id="pvac:HC248_01299"/>
<reference evidence="2 3" key="1">
    <citation type="submission" date="2020-04" db="EMBL/GenBank/DDBJ databases">
        <title>Complete genome of a Psychrophilic, Marine, Gas Vacuolate Bacterium Polaromonas vacuolata KCTC 22033T.</title>
        <authorList>
            <person name="Hwang K."/>
            <person name="Kim K.M."/>
        </authorList>
    </citation>
    <scope>NUCLEOTIDE SEQUENCE [LARGE SCALE GENOMIC DNA]</scope>
    <source>
        <strain evidence="2 3">KCTC 22033</strain>
    </source>
</reference>
<organism evidence="2 3">
    <name type="scientific">Polaromonas vacuolata</name>
    <dbReference type="NCBI Taxonomy" id="37448"/>
    <lineage>
        <taxon>Bacteria</taxon>
        <taxon>Pseudomonadati</taxon>
        <taxon>Pseudomonadota</taxon>
        <taxon>Betaproteobacteria</taxon>
        <taxon>Burkholderiales</taxon>
        <taxon>Comamonadaceae</taxon>
        <taxon>Polaromonas</taxon>
    </lineage>
</organism>
<proteinExistence type="predicted"/>
<evidence type="ECO:0000313" key="3">
    <source>
        <dbReference type="Proteomes" id="UP000502041"/>
    </source>
</evidence>
<name>A0A6H2H827_9BURK</name>
<evidence type="ECO:0000259" key="1">
    <source>
        <dbReference type="PROSITE" id="PS50983"/>
    </source>
</evidence>
<protein>
    <submittedName>
        <fullName evidence="2">Vitamin B12-binding protein</fullName>
    </submittedName>
</protein>
<dbReference type="Proteomes" id="UP000502041">
    <property type="component" value="Chromosome"/>
</dbReference>
<dbReference type="PANTHER" id="PTHR30535:SF34">
    <property type="entry name" value="MOLYBDATE-BINDING PROTEIN MOLA"/>
    <property type="match status" value="1"/>
</dbReference>
<keyword evidence="3" id="KW-1185">Reference proteome</keyword>